<evidence type="ECO:0000313" key="1">
    <source>
        <dbReference type="EMBL" id="ADV41801.1"/>
    </source>
</evidence>
<dbReference type="AlphaFoldDB" id="E9NZV4"/>
<reference evidence="1" key="2">
    <citation type="submission" date="2011-01" db="EMBL/GenBank/DDBJ databases">
        <authorList>
            <person name="McFadden G."/>
        </authorList>
    </citation>
    <scope>NUCLEOTIDE SEQUENCE</scope>
</reference>
<name>E9NZV4_BIGNA</name>
<sequence>MWVYGEEIYCGGDRHLISKRRTTYESLFVIRLFHSGFGHWYISDLGASRQCFAKEWSWMQIGVSILYGLRWD</sequence>
<proteinExistence type="predicted"/>
<reference evidence="1" key="1">
    <citation type="submission" date="2011-01" db="EMBL/GenBank/DDBJ databases">
        <authorList>
            <person name="Burger G."/>
        </authorList>
    </citation>
    <scope>NUCLEOTIDE SEQUENCE</scope>
</reference>
<dbReference type="EMBL" id="HQ840955">
    <property type="protein sequence ID" value="ADV41801.1"/>
    <property type="molecule type" value="Genomic_DNA"/>
</dbReference>
<organism evidence="1">
    <name type="scientific">Bigelowiella natans</name>
    <name type="common">Pedinomonas minutissima</name>
    <name type="synonym">Chlorarachnion sp. (strain CCMP621)</name>
    <dbReference type="NCBI Taxonomy" id="227086"/>
    <lineage>
        <taxon>Eukaryota</taxon>
        <taxon>Sar</taxon>
        <taxon>Rhizaria</taxon>
        <taxon>Cercozoa</taxon>
        <taxon>Chlorarachniophyceae</taxon>
        <taxon>Bigelowiella</taxon>
    </lineage>
</organism>
<gene>
    <name evidence="1" type="primary">orf72</name>
</gene>
<protein>
    <submittedName>
        <fullName evidence="1">Uncharacterized protein orf72</fullName>
    </submittedName>
</protein>
<geneLocation type="mitochondrion" evidence="1"/>
<accession>E9NZV4</accession>
<keyword evidence="1" id="KW-0496">Mitochondrion</keyword>